<evidence type="ECO:0000256" key="1">
    <source>
        <dbReference type="SAM" id="MobiDB-lite"/>
    </source>
</evidence>
<evidence type="ECO:0000313" key="4">
    <source>
        <dbReference type="Proteomes" id="UP000198504"/>
    </source>
</evidence>
<name>A0A1H9GWY7_9ACTN</name>
<feature type="region of interest" description="Disordered" evidence="1">
    <location>
        <begin position="1"/>
        <end position="24"/>
    </location>
</feature>
<dbReference type="InterPro" id="IPR045745">
    <property type="entry name" value="HTH_58_Actinobacteria-type"/>
</dbReference>
<proteinExistence type="predicted"/>
<accession>A0A1H9GWY7</accession>
<dbReference type="RefSeq" id="WP_232506296.1">
    <property type="nucleotide sequence ID" value="NZ_FOFA01000004.1"/>
</dbReference>
<sequence length="150" mass="15311">MAEASDGTAGALTKGARITGDQRSSLAASFGERYAGGESIRSIAQDTGRSYGFVHGVLKESGASLRGRGGATRGPRRDVVEQPGPALGAVTEGASPERTKAKATKKAAEKATEKAADKNGDKGVKAKAAKDDKPKKKADAKKTAKKGKKG</sequence>
<dbReference type="STRING" id="1036181.SAMN05421756_10435"/>
<feature type="domain" description="Helix-turn-helix" evidence="2">
    <location>
        <begin position="12"/>
        <end position="73"/>
    </location>
</feature>
<reference evidence="4" key="1">
    <citation type="submission" date="2016-10" db="EMBL/GenBank/DDBJ databases">
        <authorList>
            <person name="Varghese N."/>
            <person name="Submissions S."/>
        </authorList>
    </citation>
    <scope>NUCLEOTIDE SEQUENCE [LARGE SCALE GENOMIC DNA]</scope>
    <source>
        <strain evidence="4">CGMCC 4.6856</strain>
    </source>
</reference>
<feature type="region of interest" description="Disordered" evidence="1">
    <location>
        <begin position="59"/>
        <end position="150"/>
    </location>
</feature>
<dbReference type="AlphaFoldDB" id="A0A1H9GWY7"/>
<dbReference type="EMBL" id="FOFA01000004">
    <property type="protein sequence ID" value="SEQ54513.1"/>
    <property type="molecule type" value="Genomic_DNA"/>
</dbReference>
<keyword evidence="4" id="KW-1185">Reference proteome</keyword>
<dbReference type="Pfam" id="PF19575">
    <property type="entry name" value="HTH_58"/>
    <property type="match status" value="1"/>
</dbReference>
<evidence type="ECO:0000313" key="3">
    <source>
        <dbReference type="EMBL" id="SEQ54513.1"/>
    </source>
</evidence>
<protein>
    <recommendedName>
        <fullName evidence="2">Helix-turn-helix domain-containing protein</fullName>
    </recommendedName>
</protein>
<gene>
    <name evidence="3" type="ORF">SAMN05421756_10435</name>
</gene>
<dbReference type="Proteomes" id="UP000198504">
    <property type="component" value="Unassembled WGS sequence"/>
</dbReference>
<feature type="compositionally biased region" description="Basic residues" evidence="1">
    <location>
        <begin position="135"/>
        <end position="150"/>
    </location>
</feature>
<organism evidence="3 4">
    <name type="scientific">Microlunatus flavus</name>
    <dbReference type="NCBI Taxonomy" id="1036181"/>
    <lineage>
        <taxon>Bacteria</taxon>
        <taxon>Bacillati</taxon>
        <taxon>Actinomycetota</taxon>
        <taxon>Actinomycetes</taxon>
        <taxon>Propionibacteriales</taxon>
        <taxon>Propionibacteriaceae</taxon>
        <taxon>Microlunatus</taxon>
    </lineage>
</organism>
<evidence type="ECO:0000259" key="2">
    <source>
        <dbReference type="Pfam" id="PF19575"/>
    </source>
</evidence>
<feature type="compositionally biased region" description="Basic and acidic residues" evidence="1">
    <location>
        <begin position="95"/>
        <end position="134"/>
    </location>
</feature>